<dbReference type="Proteomes" id="UP001432360">
    <property type="component" value="Plasmid pSchITTGS70b"/>
</dbReference>
<keyword evidence="2" id="KW-1185">Reference proteome</keyword>
<evidence type="ECO:0000313" key="1">
    <source>
        <dbReference type="EMBL" id="WVT06313.1"/>
    </source>
</evidence>
<evidence type="ECO:0008006" key="3">
    <source>
        <dbReference type="Google" id="ProtNLM"/>
    </source>
</evidence>
<keyword evidence="1" id="KW-0614">Plasmid</keyword>
<dbReference type="RefSeq" id="WP_331375377.1">
    <property type="nucleotide sequence ID" value="NZ_CP133150.1"/>
</dbReference>
<dbReference type="SUPFAM" id="SSF47789">
    <property type="entry name" value="C-terminal domain of RNA polymerase alpha subunit"/>
    <property type="match status" value="1"/>
</dbReference>
<geneLocation type="plasmid" evidence="1 2">
    <name>pSchITTGS70b</name>
</geneLocation>
<accession>A0ABZ2BH10</accession>
<evidence type="ECO:0000313" key="2">
    <source>
        <dbReference type="Proteomes" id="UP001432360"/>
    </source>
</evidence>
<dbReference type="EMBL" id="CP133150">
    <property type="protein sequence ID" value="WVT06313.1"/>
    <property type="molecule type" value="Genomic_DNA"/>
</dbReference>
<organism evidence="1 2">
    <name type="scientific">Sinorhizobium chiapasense</name>
    <dbReference type="NCBI Taxonomy" id="501572"/>
    <lineage>
        <taxon>Bacteria</taxon>
        <taxon>Pseudomonadati</taxon>
        <taxon>Pseudomonadota</taxon>
        <taxon>Alphaproteobacteria</taxon>
        <taxon>Hyphomicrobiales</taxon>
        <taxon>Rhizobiaceae</taxon>
        <taxon>Sinorhizobium/Ensifer group</taxon>
        <taxon>Sinorhizobium</taxon>
    </lineage>
</organism>
<name>A0ABZ2BH10_9HYPH</name>
<reference evidence="1" key="1">
    <citation type="submission" date="2023-08" db="EMBL/GenBank/DDBJ databases">
        <title>Complete genome sequence of Sinorhizobium chiapanecum ITTG S70 isolated from Acaciella angustissima nodules in Chiapas-Mexico.</title>
        <authorList>
            <person name="Rincon-Rosales R."/>
            <person name="Rogel M.A."/>
            <person name="Rincon-Medina C.I."/>
            <person name="Guerrero G."/>
            <person name="Manzano-Gomez L.A."/>
            <person name="Lopez-Lopez A."/>
            <person name="Rincon Molina F.A."/>
            <person name="Martinez-Romero E."/>
        </authorList>
    </citation>
    <scope>NUCLEOTIDE SEQUENCE</scope>
    <source>
        <strain evidence="1">ITTG S70</strain>
        <plasmid evidence="1">pSchITTGS70b</plasmid>
    </source>
</reference>
<protein>
    <recommendedName>
        <fullName evidence="3">RNA polymerase alpha subunit C-terminal domain-containing protein</fullName>
    </recommendedName>
</protein>
<gene>
    <name evidence="1" type="ORF">RB548_21800</name>
</gene>
<sequence>MPIPHMSPEFLPEDHPDLLENTDLPAKVIRVLRNACFTRLSDFDNMTDIDLLREPGMGLRDVRAVREARARQKLRDGDKPFD</sequence>
<proteinExistence type="predicted"/>